<keyword evidence="3" id="KW-0964">Secreted</keyword>
<comment type="subcellular location">
    <subcellularLocation>
        <location evidence="1">Secreted</location>
    </subcellularLocation>
</comment>
<dbReference type="EMBL" id="CAJNYV010004147">
    <property type="protein sequence ID" value="CAF3648802.1"/>
    <property type="molecule type" value="Genomic_DNA"/>
</dbReference>
<dbReference type="AlphaFoldDB" id="A0A821A909"/>
<protein>
    <recommendedName>
        <fullName evidence="10">Theromacin</fullName>
    </recommendedName>
</protein>
<sequence length="116" mass="12946">MHKLTLFLVCFVTINLIDSAVSGWYKDFLNEAEIIYENGKACWKSWSRCTEWSSGATGYLWQSCNERCKCKGYLGGNCRPVPNYCPVLPKGSTINQCKCYGTGPALSNGQKIRCGL</sequence>
<accession>A0A821A909</accession>
<dbReference type="InterPro" id="IPR038456">
    <property type="entry name" value="Macin_sf"/>
</dbReference>
<dbReference type="GO" id="GO:0006952">
    <property type="term" value="P:defense response"/>
    <property type="evidence" value="ECO:0007669"/>
    <property type="project" value="InterPro"/>
</dbReference>
<reference evidence="8" key="1">
    <citation type="submission" date="2021-02" db="EMBL/GenBank/DDBJ databases">
        <authorList>
            <person name="Nowell W R."/>
        </authorList>
    </citation>
    <scope>NUCLEOTIDE SEQUENCE</scope>
</reference>
<evidence type="ECO:0000313" key="9">
    <source>
        <dbReference type="Proteomes" id="UP000663873"/>
    </source>
</evidence>
<comment type="caution">
    <text evidence="8">The sequence shown here is derived from an EMBL/GenBank/DDBJ whole genome shotgun (WGS) entry which is preliminary data.</text>
</comment>
<proteinExistence type="inferred from homology"/>
<feature type="chain" id="PRO_5036237754" description="Theromacin" evidence="5">
    <location>
        <begin position="20"/>
        <end position="116"/>
    </location>
</feature>
<name>A0A821A909_9BILA</name>
<evidence type="ECO:0008006" key="10">
    <source>
        <dbReference type="Google" id="ProtNLM"/>
    </source>
</evidence>
<gene>
    <name evidence="7" type="ORF">HFQ381_LOCUS31354</name>
    <name evidence="6" type="ORF">KIK155_LOCUS23347</name>
    <name evidence="8" type="ORF">UJA718_LOCUS30387</name>
</gene>
<dbReference type="Gene3D" id="3.30.30.100">
    <property type="match status" value="1"/>
</dbReference>
<evidence type="ECO:0000313" key="7">
    <source>
        <dbReference type="EMBL" id="CAF4559181.1"/>
    </source>
</evidence>
<dbReference type="Proteomes" id="UP000663851">
    <property type="component" value="Unassembled WGS sequence"/>
</dbReference>
<keyword evidence="9" id="KW-1185">Reference proteome</keyword>
<evidence type="ECO:0000256" key="2">
    <source>
        <dbReference type="ARBA" id="ARBA00010366"/>
    </source>
</evidence>
<dbReference type="InterPro" id="IPR029230">
    <property type="entry name" value="Macin"/>
</dbReference>
<dbReference type="EMBL" id="CAJOBO010006281">
    <property type="protein sequence ID" value="CAF4559181.1"/>
    <property type="molecule type" value="Genomic_DNA"/>
</dbReference>
<evidence type="ECO:0000313" key="8">
    <source>
        <dbReference type="EMBL" id="CAF4573578.1"/>
    </source>
</evidence>
<dbReference type="Proteomes" id="UP000663865">
    <property type="component" value="Unassembled WGS sequence"/>
</dbReference>
<evidence type="ECO:0000256" key="3">
    <source>
        <dbReference type="ARBA" id="ARBA00022525"/>
    </source>
</evidence>
<feature type="signal peptide" evidence="5">
    <location>
        <begin position="1"/>
        <end position="19"/>
    </location>
</feature>
<dbReference type="Pfam" id="PF14865">
    <property type="entry name" value="Macin"/>
    <property type="match status" value="1"/>
</dbReference>
<comment type="similarity">
    <text evidence="2">Belongs to the macin family.</text>
</comment>
<evidence type="ECO:0000256" key="5">
    <source>
        <dbReference type="SAM" id="SignalP"/>
    </source>
</evidence>
<evidence type="ECO:0000256" key="1">
    <source>
        <dbReference type="ARBA" id="ARBA00004613"/>
    </source>
</evidence>
<dbReference type="EMBL" id="CAJOBP010013388">
    <property type="protein sequence ID" value="CAF4573578.1"/>
    <property type="molecule type" value="Genomic_DNA"/>
</dbReference>
<keyword evidence="4" id="KW-1015">Disulfide bond</keyword>
<evidence type="ECO:0000313" key="6">
    <source>
        <dbReference type="EMBL" id="CAF3648802.1"/>
    </source>
</evidence>
<evidence type="ECO:0000256" key="4">
    <source>
        <dbReference type="ARBA" id="ARBA00023157"/>
    </source>
</evidence>
<dbReference type="Proteomes" id="UP000663873">
    <property type="component" value="Unassembled WGS sequence"/>
</dbReference>
<organism evidence="8 9">
    <name type="scientific">Rotaria socialis</name>
    <dbReference type="NCBI Taxonomy" id="392032"/>
    <lineage>
        <taxon>Eukaryota</taxon>
        <taxon>Metazoa</taxon>
        <taxon>Spiralia</taxon>
        <taxon>Gnathifera</taxon>
        <taxon>Rotifera</taxon>
        <taxon>Eurotatoria</taxon>
        <taxon>Bdelloidea</taxon>
        <taxon>Philodinida</taxon>
        <taxon>Philodinidae</taxon>
        <taxon>Rotaria</taxon>
    </lineage>
</organism>
<keyword evidence="5" id="KW-0732">Signal</keyword>
<dbReference type="GO" id="GO:0005576">
    <property type="term" value="C:extracellular region"/>
    <property type="evidence" value="ECO:0007669"/>
    <property type="project" value="UniProtKB-SubCell"/>
</dbReference>